<evidence type="ECO:0000313" key="1">
    <source>
        <dbReference type="EMBL" id="KAJ9068039.1"/>
    </source>
</evidence>
<dbReference type="EMBL" id="QTSX02003799">
    <property type="protein sequence ID" value="KAJ9068039.1"/>
    <property type="molecule type" value="Genomic_DNA"/>
</dbReference>
<organism evidence="1 2">
    <name type="scientific">Entomophthora muscae</name>
    <dbReference type="NCBI Taxonomy" id="34485"/>
    <lineage>
        <taxon>Eukaryota</taxon>
        <taxon>Fungi</taxon>
        <taxon>Fungi incertae sedis</taxon>
        <taxon>Zoopagomycota</taxon>
        <taxon>Entomophthoromycotina</taxon>
        <taxon>Entomophthoromycetes</taxon>
        <taxon>Entomophthorales</taxon>
        <taxon>Entomophthoraceae</taxon>
        <taxon>Entomophthora</taxon>
    </lineage>
</organism>
<evidence type="ECO:0000313" key="2">
    <source>
        <dbReference type="Proteomes" id="UP001165960"/>
    </source>
</evidence>
<accession>A0ACC2T0H6</accession>
<proteinExistence type="predicted"/>
<comment type="caution">
    <text evidence="1">The sequence shown here is derived from an EMBL/GenBank/DDBJ whole genome shotgun (WGS) entry which is preliminary data.</text>
</comment>
<name>A0ACC2T0H6_9FUNG</name>
<dbReference type="Proteomes" id="UP001165960">
    <property type="component" value="Unassembled WGS sequence"/>
</dbReference>
<keyword evidence="2" id="KW-1185">Reference proteome</keyword>
<reference evidence="1" key="1">
    <citation type="submission" date="2022-04" db="EMBL/GenBank/DDBJ databases">
        <title>Genome of the entomopathogenic fungus Entomophthora muscae.</title>
        <authorList>
            <person name="Elya C."/>
            <person name="Lovett B.R."/>
            <person name="Lee E."/>
            <person name="Macias A.M."/>
            <person name="Hajek A.E."/>
            <person name="De Bivort B.L."/>
            <person name="Kasson M.T."/>
            <person name="De Fine Licht H.H."/>
            <person name="Stajich J.E."/>
        </authorList>
    </citation>
    <scope>NUCLEOTIDE SEQUENCE</scope>
    <source>
        <strain evidence="1">Berkeley</strain>
    </source>
</reference>
<gene>
    <name evidence="1" type="ORF">DSO57_1032744</name>
</gene>
<protein>
    <submittedName>
        <fullName evidence="1">Uncharacterized protein</fullName>
    </submittedName>
</protein>
<sequence>MGQAHEADYFCFPLEHTLFYLHKNFGHAVEKLAVADATAVKKTKIYFAYFGLAWSTDKTGVPEAMKLTFVKTKHEKKISIVYNKLCELLEPLPSKDFILFVMNTAIHHVLILPLVGHFKDKSLAFAFASQKNLMTESESSIVLFLDPAQLTCPTNAGGK</sequence>